<protein>
    <submittedName>
        <fullName evidence="2">Uncharacterized protein</fullName>
    </submittedName>
</protein>
<keyword evidence="1" id="KW-0812">Transmembrane</keyword>
<feature type="transmembrane region" description="Helical" evidence="1">
    <location>
        <begin position="62"/>
        <end position="80"/>
    </location>
</feature>
<sequence>MYYLCIFLVAVFIALMIFRRNWDRVVFTDAHVWISDIIVGVVAAGVWLFLNHLNEKFLSDSGWWWLVYEGFLVLGAFFLLRGTRKVVPPCRRWRVYGFNGLEDPDLLDGQNLVPPWKDVYEAADNTADTKWEMVKGEWQWRRDAMRSTLILMVLFVPTFLLHCLVENPHFLVGVSWVKTGARIVATGSTTVSTPFEDYLEEEKAVEYRPFYPETCRFRIDPPGNPSLIEVDMVLESTLRQNPEVWTRTPYTTPNFGIWHLRKHEFYQQFRREPWVLRLNLRRVDQHGFVHKTYIRLMVDCADRGHGASGATVVSAAP</sequence>
<accession>A0A1G2AQU7</accession>
<proteinExistence type="predicted"/>
<evidence type="ECO:0000313" key="2">
    <source>
        <dbReference type="EMBL" id="OGY79263.1"/>
    </source>
</evidence>
<organism evidence="2 3">
    <name type="scientific">Candidatus Kerfeldbacteria bacterium RIFCSPHIGHO2_02_FULL_42_14</name>
    <dbReference type="NCBI Taxonomy" id="1798540"/>
    <lineage>
        <taxon>Bacteria</taxon>
        <taxon>Candidatus Kerfeldiibacteriota</taxon>
    </lineage>
</organism>
<comment type="caution">
    <text evidence="2">The sequence shown here is derived from an EMBL/GenBank/DDBJ whole genome shotgun (WGS) entry which is preliminary data.</text>
</comment>
<keyword evidence="1" id="KW-1133">Transmembrane helix</keyword>
<evidence type="ECO:0000313" key="3">
    <source>
        <dbReference type="Proteomes" id="UP000177165"/>
    </source>
</evidence>
<feature type="transmembrane region" description="Helical" evidence="1">
    <location>
        <begin position="30"/>
        <end position="50"/>
    </location>
</feature>
<dbReference type="EMBL" id="MHKB01000009">
    <property type="protein sequence ID" value="OGY79263.1"/>
    <property type="molecule type" value="Genomic_DNA"/>
</dbReference>
<feature type="transmembrane region" description="Helical" evidence="1">
    <location>
        <begin position="144"/>
        <end position="165"/>
    </location>
</feature>
<dbReference type="Proteomes" id="UP000177165">
    <property type="component" value="Unassembled WGS sequence"/>
</dbReference>
<evidence type="ECO:0000256" key="1">
    <source>
        <dbReference type="SAM" id="Phobius"/>
    </source>
</evidence>
<gene>
    <name evidence="2" type="ORF">A3B74_00200</name>
</gene>
<keyword evidence="1" id="KW-0472">Membrane</keyword>
<name>A0A1G2AQU7_9BACT</name>
<reference evidence="2 3" key="1">
    <citation type="journal article" date="2016" name="Nat. Commun.">
        <title>Thousands of microbial genomes shed light on interconnected biogeochemical processes in an aquifer system.</title>
        <authorList>
            <person name="Anantharaman K."/>
            <person name="Brown C.T."/>
            <person name="Hug L.A."/>
            <person name="Sharon I."/>
            <person name="Castelle C.J."/>
            <person name="Probst A.J."/>
            <person name="Thomas B.C."/>
            <person name="Singh A."/>
            <person name="Wilkins M.J."/>
            <person name="Karaoz U."/>
            <person name="Brodie E.L."/>
            <person name="Williams K.H."/>
            <person name="Hubbard S.S."/>
            <person name="Banfield J.F."/>
        </authorList>
    </citation>
    <scope>NUCLEOTIDE SEQUENCE [LARGE SCALE GENOMIC DNA]</scope>
</reference>
<dbReference type="AlphaFoldDB" id="A0A1G2AQU7"/>